<evidence type="ECO:0000313" key="2">
    <source>
        <dbReference type="EMBL" id="OHT01440.1"/>
    </source>
</evidence>
<organism evidence="2 3">
    <name type="scientific">Tritrichomonas foetus</name>
    <dbReference type="NCBI Taxonomy" id="1144522"/>
    <lineage>
        <taxon>Eukaryota</taxon>
        <taxon>Metamonada</taxon>
        <taxon>Parabasalia</taxon>
        <taxon>Tritrichomonadida</taxon>
        <taxon>Tritrichomonadidae</taxon>
        <taxon>Tritrichomonas</taxon>
    </lineage>
</organism>
<reference evidence="2" key="1">
    <citation type="submission" date="2016-10" db="EMBL/GenBank/DDBJ databases">
        <authorList>
            <person name="Benchimol M."/>
            <person name="Almeida L.G."/>
            <person name="Vasconcelos A.T."/>
            <person name="Perreira-Neves A."/>
            <person name="Rosa I.A."/>
            <person name="Tasca T."/>
            <person name="Bogo M.R."/>
            <person name="de Souza W."/>
        </authorList>
    </citation>
    <scope>NUCLEOTIDE SEQUENCE [LARGE SCALE GENOMIC DNA]</scope>
    <source>
        <strain evidence="2">K</strain>
    </source>
</reference>
<comment type="caution">
    <text evidence="2">The sequence shown here is derived from an EMBL/GenBank/DDBJ whole genome shotgun (WGS) entry which is preliminary data.</text>
</comment>
<evidence type="ECO:0008006" key="4">
    <source>
        <dbReference type="Google" id="ProtNLM"/>
    </source>
</evidence>
<dbReference type="Proteomes" id="UP000179807">
    <property type="component" value="Unassembled WGS sequence"/>
</dbReference>
<dbReference type="GeneID" id="94842826"/>
<gene>
    <name evidence="2" type="ORF">TRFO_31766</name>
</gene>
<proteinExistence type="predicted"/>
<name>A0A1J4JSN7_9EUKA</name>
<accession>A0A1J4JSN7</accession>
<dbReference type="OrthoDB" id="10263927at2759"/>
<evidence type="ECO:0000256" key="1">
    <source>
        <dbReference type="SAM" id="MobiDB-lite"/>
    </source>
</evidence>
<dbReference type="PANTHER" id="PTHR33477:SF3">
    <property type="entry name" value="P-LOOP NTPASE DOMAIN-CONTAINING PROTEIN LPA1 HOMOLOG 1"/>
    <property type="match status" value="1"/>
</dbReference>
<evidence type="ECO:0000313" key="3">
    <source>
        <dbReference type="Proteomes" id="UP000179807"/>
    </source>
</evidence>
<keyword evidence="3" id="KW-1185">Reference proteome</keyword>
<feature type="compositionally biased region" description="Acidic residues" evidence="1">
    <location>
        <begin position="262"/>
        <end position="276"/>
    </location>
</feature>
<dbReference type="VEuPathDB" id="TrichDB:TRFO_31766"/>
<dbReference type="RefSeq" id="XP_068354576.1">
    <property type="nucleotide sequence ID" value="XM_068508122.1"/>
</dbReference>
<protein>
    <recommendedName>
        <fullName evidence="4">Zeta toxin domain-containing protein</fullName>
    </recommendedName>
</protein>
<feature type="region of interest" description="Disordered" evidence="1">
    <location>
        <begin position="255"/>
        <end position="276"/>
    </location>
</feature>
<sequence length="309" mass="35469">MKTNIQCIKGYLEQSELVGNQLMTIISSFVNSHASLIVEGVHLSVDVMLKIVKNFPNVVPFLVYIKKENFHRQRFAVRAKYMTTDPSQNRYISNFEAIRGVQGYLSEGASHHLLPKIDNRNIDRSLETMHQTVFSYLKKLEGRPSMYDESTKKLTFLDTVWKRRKQKMTSSKSKSLKAIKNMKKATDEMEPSSESNEKFFEELLSALPVEGQRVSNEDMDGNVIQYLRNGSMLMSYDESFKKEEEEVVPEMPIGHQRKESIDNDQDFPDTETDLDPAEVTLTDFAETTDSEAIDWSSVIAAANNFRRPL</sequence>
<dbReference type="PANTHER" id="PTHR33477">
    <property type="entry name" value="P-LOOP NTPASE DOMAIN-CONTAINING PROTEIN LPA1 HOMOLOG 1"/>
    <property type="match status" value="1"/>
</dbReference>
<dbReference type="EMBL" id="MLAK01000912">
    <property type="protein sequence ID" value="OHT01440.1"/>
    <property type="molecule type" value="Genomic_DNA"/>
</dbReference>
<dbReference type="AlphaFoldDB" id="A0A1J4JSN7"/>